<dbReference type="Pfam" id="PF19916">
    <property type="entry name" value="VMAP-M0"/>
    <property type="match status" value="1"/>
</dbReference>
<evidence type="ECO:0000313" key="3">
    <source>
        <dbReference type="Proteomes" id="UP001156441"/>
    </source>
</evidence>
<gene>
    <name evidence="2" type="ORF">JT362_14370</name>
</gene>
<proteinExistence type="predicted"/>
<dbReference type="InterPro" id="IPR045555">
    <property type="entry name" value="VMAP-M0"/>
</dbReference>
<organism evidence="2 3">
    <name type="scientific">Actinophytocola gossypii</name>
    <dbReference type="NCBI Taxonomy" id="2812003"/>
    <lineage>
        <taxon>Bacteria</taxon>
        <taxon>Bacillati</taxon>
        <taxon>Actinomycetota</taxon>
        <taxon>Actinomycetes</taxon>
        <taxon>Pseudonocardiales</taxon>
        <taxon>Pseudonocardiaceae</taxon>
    </lineage>
</organism>
<dbReference type="Pfam" id="PF20028">
    <property type="entry name" value="VMAP-C"/>
    <property type="match status" value="1"/>
</dbReference>
<protein>
    <recommendedName>
        <fullName evidence="1">Guanylate cyclase domain-containing protein</fullName>
    </recommendedName>
</protein>
<evidence type="ECO:0000313" key="2">
    <source>
        <dbReference type="EMBL" id="MCT2584307.1"/>
    </source>
</evidence>
<reference evidence="2 3" key="1">
    <citation type="submission" date="2021-02" db="EMBL/GenBank/DDBJ databases">
        <title>Actinophytocola xerophila sp. nov., isolated from soil of cotton cropping field.</title>
        <authorList>
            <person name="Huang R."/>
            <person name="Chen X."/>
            <person name="Ge X."/>
            <person name="Liu W."/>
        </authorList>
    </citation>
    <scope>NUCLEOTIDE SEQUENCE [LARGE SCALE GENOMIC DNA]</scope>
    <source>
        <strain evidence="2 3">S1-96</strain>
    </source>
</reference>
<name>A0ABT2J8W3_9PSEU</name>
<dbReference type="PROSITE" id="PS50125">
    <property type="entry name" value="GUANYLATE_CYCLASE_2"/>
    <property type="match status" value="1"/>
</dbReference>
<dbReference type="EMBL" id="JAFFZE010000012">
    <property type="protein sequence ID" value="MCT2584307.1"/>
    <property type="molecule type" value="Genomic_DNA"/>
</dbReference>
<feature type="domain" description="Guanylate cyclase" evidence="1">
    <location>
        <begin position="11"/>
        <end position="132"/>
    </location>
</feature>
<dbReference type="Gene3D" id="3.30.70.1230">
    <property type="entry name" value="Nucleotide cyclase"/>
    <property type="match status" value="1"/>
</dbReference>
<dbReference type="Proteomes" id="UP001156441">
    <property type="component" value="Unassembled WGS sequence"/>
</dbReference>
<dbReference type="RefSeq" id="WP_260191714.1">
    <property type="nucleotide sequence ID" value="NZ_JAFFZE010000012.1"/>
</dbReference>
<keyword evidence="3" id="KW-1185">Reference proteome</keyword>
<dbReference type="InterPro" id="IPR045450">
    <property type="entry name" value="VMAP_C"/>
</dbReference>
<sequence length="598" mass="66891">MTLRTPALHRTIVVVDVPGFTHQARNLPDRLDVRNGMYDVLNKAFTESGVDYDSCATEDRGDGMLILLPPDTAKSTVADRLPDRIVAALRRYNSTRIPQAQFQLRVGITSGDVLHDGNGWVGAAVDLAFRILDAPAAKAMLAESDRMVALISSEQFFTEVIEVDPGMVPESYRRIDVTVKTFSGTARLRLLGDRASLAPESPSPERMRIEPPGPVLELLPPAELNALRDCLTLVESPRLALIVSRAAGPAIPAPRQDEVRDAWEAFNYLRDFNAGPDGVPPAFAFLTLLVKEVDDVPADVAASVTAWLGDQTRRMRLGSAVEERRAAQAPLPDRPHLYLTIMLEPDPIDPERCTLAYWRQDDPEVWPPTLGTVREVLLDDVEFRVDDVILDAEGVWSGQSISAAVEFLLPRALLHLPVQRWHKEHASGQPRPLRYDYRISVRSLERMKARYWHRAWHLRFDSMLEDPSPDRIHYSVPTEEHPIDAVLSAERWVGLVLAEPPFSQREPGAPPDGLTAALRGGLPVVLWHPDATAEDLRELVTWLLDGARGFLELPDRRKMANTPFTVPFNDSLVRDLVVMWDDPKRVIVLDQPLIPTQQ</sequence>
<comment type="caution">
    <text evidence="2">The sequence shown here is derived from an EMBL/GenBank/DDBJ whole genome shotgun (WGS) entry which is preliminary data.</text>
</comment>
<dbReference type="SUPFAM" id="SSF55073">
    <property type="entry name" value="Nucleotide cyclase"/>
    <property type="match status" value="1"/>
</dbReference>
<dbReference type="InterPro" id="IPR001054">
    <property type="entry name" value="A/G_cyclase"/>
</dbReference>
<evidence type="ECO:0000259" key="1">
    <source>
        <dbReference type="PROSITE" id="PS50125"/>
    </source>
</evidence>
<accession>A0ABT2J8W3</accession>
<dbReference type="InterPro" id="IPR029787">
    <property type="entry name" value="Nucleotide_cyclase"/>
</dbReference>